<dbReference type="EMBL" id="BMAR01000003">
    <property type="protein sequence ID" value="GFR42351.1"/>
    <property type="molecule type" value="Genomic_DNA"/>
</dbReference>
<reference evidence="3 4" key="1">
    <citation type="journal article" date="2021" name="Sci. Rep.">
        <title>Genome sequencing of the multicellular alga Astrephomene provides insights into convergent evolution of germ-soma differentiation.</title>
        <authorList>
            <person name="Yamashita S."/>
            <person name="Yamamoto K."/>
            <person name="Matsuzaki R."/>
            <person name="Suzuki S."/>
            <person name="Yamaguchi H."/>
            <person name="Hirooka S."/>
            <person name="Minakuchi Y."/>
            <person name="Miyagishima S."/>
            <person name="Kawachi M."/>
            <person name="Toyoda A."/>
            <person name="Nozaki H."/>
        </authorList>
    </citation>
    <scope>NUCLEOTIDE SEQUENCE [LARGE SCALE GENOMIC DNA]</scope>
    <source>
        <strain evidence="3 4">NIES-4017</strain>
    </source>
</reference>
<dbReference type="PANTHER" id="PTHR34605:SF4">
    <property type="entry name" value="DNA ADENINE METHYLTRANSFERASE"/>
    <property type="match status" value="1"/>
</dbReference>
<dbReference type="InterPro" id="IPR052925">
    <property type="entry name" value="Phage_Integrase-like_Recomb"/>
</dbReference>
<dbReference type="GO" id="GO:0003677">
    <property type="term" value="F:DNA binding"/>
    <property type="evidence" value="ECO:0007669"/>
    <property type="project" value="UniProtKB-KW"/>
</dbReference>
<proteinExistence type="predicted"/>
<dbReference type="InterPro" id="IPR010998">
    <property type="entry name" value="Integrase_recombinase_N"/>
</dbReference>
<accession>A0AAD3HJ05</accession>
<sequence length="401" mass="43204">MSGMHLLPRSRQLHGHAQQQGQNSTLSYANGLSSFGIPRIPDRTIARAATPPLAAADIPAADPSVEQEAQDIPGQDATGTIDNEIVGNTGGNEVQNQAAAAGPSGAGGHPPIGPERNAPVDAGHSQTRARRARTTEAIRSATGDEIKAIVTGVLCRDTTNRHPHLRDLISAMIDNAALSRALSTWQQYVPDIRRWIAFCAKVRESPLGQDPVVAAAFLTETRRAAAVRNIGPGTVERASASISAFYELAGLQSPCAHSLCANAREVARRTLQAKQRNLGVATAQEVEQLASHHLNPQAPLLTRMVVTCAVLAFCGLLRFDDLSHILVHTDLLRIYADRAEVFLFKSKTDQHCRGTFVTIGRIDSPFCPVRLLEELLQAGQYKRKPAVTRRDGKEEDAEDVG</sequence>
<keyword evidence="4" id="KW-1185">Reference proteome</keyword>
<protein>
    <submittedName>
        <fullName evidence="3">Uncharacterized protein</fullName>
    </submittedName>
</protein>
<name>A0AAD3HJ05_9CHLO</name>
<dbReference type="PANTHER" id="PTHR34605">
    <property type="entry name" value="PHAGE_INTEGRASE DOMAIN-CONTAINING PROTEIN"/>
    <property type="match status" value="1"/>
</dbReference>
<evidence type="ECO:0000256" key="2">
    <source>
        <dbReference type="SAM" id="MobiDB-lite"/>
    </source>
</evidence>
<dbReference type="SUPFAM" id="SSF47823">
    <property type="entry name" value="lambda integrase-like, N-terminal domain"/>
    <property type="match status" value="1"/>
</dbReference>
<evidence type="ECO:0000256" key="1">
    <source>
        <dbReference type="ARBA" id="ARBA00023125"/>
    </source>
</evidence>
<comment type="caution">
    <text evidence="3">The sequence shown here is derived from an EMBL/GenBank/DDBJ whole genome shotgun (WGS) entry which is preliminary data.</text>
</comment>
<feature type="region of interest" description="Disordered" evidence="2">
    <location>
        <begin position="1"/>
        <end position="22"/>
    </location>
</feature>
<feature type="non-terminal residue" evidence="3">
    <location>
        <position position="401"/>
    </location>
</feature>
<dbReference type="Gene3D" id="1.10.150.130">
    <property type="match status" value="1"/>
</dbReference>
<keyword evidence="1" id="KW-0238">DNA-binding</keyword>
<feature type="region of interest" description="Disordered" evidence="2">
    <location>
        <begin position="60"/>
        <end position="133"/>
    </location>
</feature>
<evidence type="ECO:0000313" key="4">
    <source>
        <dbReference type="Proteomes" id="UP001054857"/>
    </source>
</evidence>
<evidence type="ECO:0000313" key="3">
    <source>
        <dbReference type="EMBL" id="GFR42351.1"/>
    </source>
</evidence>
<organism evidence="3 4">
    <name type="scientific">Astrephomene gubernaculifera</name>
    <dbReference type="NCBI Taxonomy" id="47775"/>
    <lineage>
        <taxon>Eukaryota</taxon>
        <taxon>Viridiplantae</taxon>
        <taxon>Chlorophyta</taxon>
        <taxon>core chlorophytes</taxon>
        <taxon>Chlorophyceae</taxon>
        <taxon>CS clade</taxon>
        <taxon>Chlamydomonadales</taxon>
        <taxon>Astrephomenaceae</taxon>
        <taxon>Astrephomene</taxon>
    </lineage>
</organism>
<gene>
    <name evidence="3" type="ORF">Agub_g3044</name>
</gene>
<dbReference type="AlphaFoldDB" id="A0AAD3HJ05"/>
<dbReference type="Proteomes" id="UP001054857">
    <property type="component" value="Unassembled WGS sequence"/>
</dbReference>